<reference evidence="1 2" key="1">
    <citation type="submission" date="2016-08" db="EMBL/GenBank/DDBJ databases">
        <title>Whole genome sequence of Mesorhizobium sp. strain UASWS1009 isolated from industrial sewage.</title>
        <authorList>
            <person name="Crovadore J."/>
            <person name="Calmin G."/>
            <person name="Chablais R."/>
            <person name="Cochard B."/>
            <person name="Lefort F."/>
        </authorList>
    </citation>
    <scope>NUCLEOTIDE SEQUENCE [LARGE SCALE GENOMIC DNA]</scope>
    <source>
        <strain evidence="1 2">UASWS1009</strain>
    </source>
</reference>
<gene>
    <name evidence="1" type="ORF">QV13_26800</name>
</gene>
<name>A0A1C2DEE6_9HYPH</name>
<dbReference type="OrthoDB" id="7306769at2"/>
<dbReference type="PIRSF" id="PIRSF016624">
    <property type="entry name" value="Mu_prophg_I"/>
    <property type="match status" value="1"/>
</dbReference>
<sequence length="351" mass="37034">MKTVLNSITHSMLAGTAAGGVPEFIHLLPAGTFSGVDGRGPYELGDVAKLIATSLPAGRKLPIDINHSIDLLNKTGKETPAVGWIVALEGRDDGIWGKVEWTAKGQQALADKEYGFVSPVFNAYAAKPHRVVQLLRASLTNDPNLQLAALHTRDHSQTDGDPAMDEDLRKALGLPETADEAAILAALEAAIAASTGAVATMSRIATAAGLQAGATADEVVTALQARAGAGDDAENAQLRDQVKELNTRLTTEVNARANERAVTAIDKAIEDGKLVPALRDRFITRHMKDPADVEAEIKLMPSLNSGGLGNRRMVEEGGASLSDADDTVCNLMGLDPVKYAEAAKQLQKETH</sequence>
<accession>A0A1C2DEE6</accession>
<protein>
    <submittedName>
        <fullName evidence="1">Uncharacterized protein</fullName>
    </submittedName>
</protein>
<dbReference type="Proteomes" id="UP000094412">
    <property type="component" value="Unassembled WGS sequence"/>
</dbReference>
<evidence type="ECO:0000313" key="2">
    <source>
        <dbReference type="Proteomes" id="UP000094412"/>
    </source>
</evidence>
<dbReference type="STRING" id="1566387.QV13_26800"/>
<evidence type="ECO:0000313" key="1">
    <source>
        <dbReference type="EMBL" id="OCX13141.1"/>
    </source>
</evidence>
<organism evidence="1 2">
    <name type="scientific">Mesorhizobium hungaricum</name>
    <dbReference type="NCBI Taxonomy" id="1566387"/>
    <lineage>
        <taxon>Bacteria</taxon>
        <taxon>Pseudomonadati</taxon>
        <taxon>Pseudomonadota</taxon>
        <taxon>Alphaproteobacteria</taxon>
        <taxon>Hyphomicrobiales</taxon>
        <taxon>Phyllobacteriaceae</taxon>
        <taxon>Mesorhizobium</taxon>
    </lineage>
</organism>
<dbReference type="EMBL" id="MDEO01000036">
    <property type="protein sequence ID" value="OCX13141.1"/>
    <property type="molecule type" value="Genomic_DNA"/>
</dbReference>
<keyword evidence="2" id="KW-1185">Reference proteome</keyword>
<dbReference type="AlphaFoldDB" id="A0A1C2DEE6"/>
<comment type="caution">
    <text evidence="1">The sequence shown here is derived from an EMBL/GenBank/DDBJ whole genome shotgun (WGS) entry which is preliminary data.</text>
</comment>
<dbReference type="Pfam" id="PF10123">
    <property type="entry name" value="Mu-like_Pro"/>
    <property type="match status" value="1"/>
</dbReference>
<proteinExistence type="predicted"/>
<dbReference type="InterPro" id="IPR012106">
    <property type="entry name" value="Phage_Mu_Gp1"/>
</dbReference>
<dbReference type="RefSeq" id="WP_036254980.1">
    <property type="nucleotide sequence ID" value="NZ_MDEO01000036.1"/>
</dbReference>